<dbReference type="RefSeq" id="WP_135059847.1">
    <property type="nucleotide sequence ID" value="NZ_CP038254.1"/>
</dbReference>
<dbReference type="CDD" id="cd11304">
    <property type="entry name" value="Cadherin_repeat"/>
    <property type="match status" value="1"/>
</dbReference>
<evidence type="ECO:0000313" key="1">
    <source>
        <dbReference type="EMBL" id="QBR83459.1"/>
    </source>
</evidence>
<dbReference type="Gene3D" id="2.60.40.60">
    <property type="entry name" value="Cadherins"/>
    <property type="match status" value="1"/>
</dbReference>
<dbReference type="EMBL" id="CP038254">
    <property type="protein sequence ID" value="QBR83459.1"/>
    <property type="molecule type" value="Genomic_DNA"/>
</dbReference>
<organism evidence="1 2">
    <name type="scientific">Legionella israelensis</name>
    <dbReference type="NCBI Taxonomy" id="454"/>
    <lineage>
        <taxon>Bacteria</taxon>
        <taxon>Pseudomonadati</taxon>
        <taxon>Pseudomonadota</taxon>
        <taxon>Gammaproteobacteria</taxon>
        <taxon>Legionellales</taxon>
        <taxon>Legionellaceae</taxon>
        <taxon>Legionella</taxon>
    </lineage>
</organism>
<gene>
    <name evidence="1" type="ORF">E3983_03220</name>
</gene>
<sequence>MNFFYRFLIFILFTLNQNIILYAAIPNTAEPTSFVGTTLYTQFSYPITENSAFSLLGEGSPRNFRLNGTLGWHFQDEHFGKISAEFLKQNINYTFYSGNTRQWVQQGAVGAYYQYHWSQSLYSPKIILQGGYSHAPNKGLSTVTGYFFDKAGLLNFFSNERRIAGSDAAYVSPGVSVESWPGARIGADLNYDHVHYDTRYKQSNKSIGIGGTAHYDQKIGKNLRFNLAAGIREPFNAYEGGISYSPENLPFWTFGINAIYIDGKDRLPNTYNAGFTVRYVSSKDSSPSKDSKFSIQKNQAGELMEWVSHPAIYVPQVLAIPDQRIHIMTIIPTPVPTPTPPPPTPPCVPPVATGSITDETIFAPDTVLIPTAGVFNTTEGVTFSISTTDPGNNTVTIDSSSGVVTIEAPGNEVSAEFTVTVTATNSCGSASVSFQVFVPTPS</sequence>
<accession>A0AAX1EEG7</accession>
<name>A0AAX1EEG7_9GAMM</name>
<reference evidence="1 2" key="1">
    <citation type="submission" date="2019-03" db="EMBL/GenBank/DDBJ databases">
        <title>Diverse conjugative elements silence natural transformation in Legionella species.</title>
        <authorList>
            <person name="Durieux I."/>
            <person name="Ginevra C."/>
            <person name="Attaiech L."/>
            <person name="Picq K."/>
            <person name="Juan P.A."/>
            <person name="Jarraud S."/>
            <person name="Charpentier X."/>
        </authorList>
    </citation>
    <scope>NUCLEOTIDE SEQUENCE [LARGE SCALE GENOMIC DNA]</scope>
    <source>
        <strain evidence="1 2">HL-0427-4011</strain>
    </source>
</reference>
<proteinExistence type="predicted"/>
<evidence type="ECO:0000313" key="2">
    <source>
        <dbReference type="Proteomes" id="UP000295517"/>
    </source>
</evidence>
<protein>
    <submittedName>
        <fullName evidence="1">Cadherin repeat domain-containing protein</fullName>
    </submittedName>
</protein>
<dbReference type="AlphaFoldDB" id="A0AAX1EEG7"/>
<dbReference type="Proteomes" id="UP000295517">
    <property type="component" value="Chromosome"/>
</dbReference>